<name>A0A348WF23_9RHOB</name>
<comment type="caution">
    <text evidence="2">The sequence shown here is derived from an EMBL/GenBank/DDBJ whole genome shotgun (WGS) entry which is preliminary data.</text>
</comment>
<dbReference type="AlphaFoldDB" id="A0A348WF23"/>
<sequence length="300" mass="33710">MAFGIFMHRADAIYDDVPAERYQFPKQYLSRAKQCEGDWIVYLEPSKVANTKGYFAVARVQEIIADPGHEGMYIAVIEPGSYLDFGDPVPFRYDGGYVERGVLNEHGRVSGRAQAAVRTISDPDFWRIIDLGLGDREAILPRVGEQGAQLVGFAEDQAAFETIPVRERVAQLMTRALRDRNFRKTVLRAYDARCAITGLKLINGGGRAEVEAAHIRPVERDGPDIVSNGLALSGTAHWMFDRGLVGVDDDHRILVSRQANDRDAVEGMINDSGKIIAPVRMAERPRLEFIRWHRENCFKH</sequence>
<feature type="domain" description="HNH nuclease" evidence="1">
    <location>
        <begin position="194"/>
        <end position="248"/>
    </location>
</feature>
<evidence type="ECO:0000259" key="1">
    <source>
        <dbReference type="Pfam" id="PF13391"/>
    </source>
</evidence>
<dbReference type="InterPro" id="IPR003615">
    <property type="entry name" value="HNH_nuc"/>
</dbReference>
<keyword evidence="2" id="KW-0378">Hydrolase</keyword>
<keyword evidence="2" id="KW-0255">Endonuclease</keyword>
<dbReference type="Pfam" id="PF13391">
    <property type="entry name" value="HNH_2"/>
    <property type="match status" value="1"/>
</dbReference>
<dbReference type="GO" id="GO:0004519">
    <property type="term" value="F:endonuclease activity"/>
    <property type="evidence" value="ECO:0007669"/>
    <property type="project" value="UniProtKB-KW"/>
</dbReference>
<dbReference type="Proteomes" id="UP000264719">
    <property type="component" value="Unassembled WGS sequence"/>
</dbReference>
<protein>
    <submittedName>
        <fullName evidence="2">Restriction endonuclease</fullName>
    </submittedName>
</protein>
<proteinExistence type="predicted"/>
<reference evidence="2 3" key="1">
    <citation type="journal article" date="2018" name="Nat. Biotechnol.">
        <title>A standardized bacterial taxonomy based on genome phylogeny substantially revises the tree of life.</title>
        <authorList>
            <person name="Parks D.H."/>
            <person name="Chuvochina M."/>
            <person name="Waite D.W."/>
            <person name="Rinke C."/>
            <person name="Skarshewski A."/>
            <person name="Chaumeil P.A."/>
            <person name="Hugenholtz P."/>
        </authorList>
    </citation>
    <scope>NUCLEOTIDE SEQUENCE [LARGE SCALE GENOMIC DNA]</scope>
    <source>
        <strain evidence="2">UBA9169</strain>
    </source>
</reference>
<evidence type="ECO:0000313" key="2">
    <source>
        <dbReference type="EMBL" id="HAR53135.1"/>
    </source>
</evidence>
<dbReference type="RefSeq" id="WP_339853714.1">
    <property type="nucleotide sequence ID" value="NZ_CAXAXR010000006.1"/>
</dbReference>
<accession>A0A348WF23</accession>
<dbReference type="EMBL" id="DMVW01000137">
    <property type="protein sequence ID" value="HAR53135.1"/>
    <property type="molecule type" value="Genomic_DNA"/>
</dbReference>
<keyword evidence="2" id="KW-0540">Nuclease</keyword>
<organism evidence="2 3">
    <name type="scientific">Roseovarius nubinhibens</name>
    <dbReference type="NCBI Taxonomy" id="314263"/>
    <lineage>
        <taxon>Bacteria</taxon>
        <taxon>Pseudomonadati</taxon>
        <taxon>Pseudomonadota</taxon>
        <taxon>Alphaproteobacteria</taxon>
        <taxon>Rhodobacterales</taxon>
        <taxon>Roseobacteraceae</taxon>
        <taxon>Roseovarius</taxon>
    </lineage>
</organism>
<gene>
    <name evidence="2" type="ORF">DCS45_14850</name>
</gene>
<evidence type="ECO:0000313" key="3">
    <source>
        <dbReference type="Proteomes" id="UP000264719"/>
    </source>
</evidence>